<reference evidence="1" key="1">
    <citation type="thesis" date="2020" institute="ProQuest LLC" country="789 East Eisenhower Parkway, Ann Arbor, MI, USA">
        <title>Comparative Genomics and Chromosome Evolution.</title>
        <authorList>
            <person name="Mudd A.B."/>
        </authorList>
    </citation>
    <scope>NUCLEOTIDE SEQUENCE</scope>
    <source>
        <strain evidence="1">237g6f4</strain>
        <tissue evidence="1">Blood</tissue>
    </source>
</reference>
<keyword evidence="2" id="KW-1185">Reference proteome</keyword>
<comment type="caution">
    <text evidence="1">The sequence shown here is derived from an EMBL/GenBank/DDBJ whole genome shotgun (WGS) entry which is preliminary data.</text>
</comment>
<name>A0AAV7DJL8_ENGPU</name>
<proteinExistence type="predicted"/>
<dbReference type="Proteomes" id="UP000824782">
    <property type="component" value="Unassembled WGS sequence"/>
</dbReference>
<dbReference type="AlphaFoldDB" id="A0AAV7DJL8"/>
<protein>
    <submittedName>
        <fullName evidence="1">Uncharacterized protein</fullName>
    </submittedName>
</protein>
<accession>A0AAV7DJL8</accession>
<organism evidence="1 2">
    <name type="scientific">Engystomops pustulosus</name>
    <name type="common">Tungara frog</name>
    <name type="synonym">Physalaemus pustulosus</name>
    <dbReference type="NCBI Taxonomy" id="76066"/>
    <lineage>
        <taxon>Eukaryota</taxon>
        <taxon>Metazoa</taxon>
        <taxon>Chordata</taxon>
        <taxon>Craniata</taxon>
        <taxon>Vertebrata</taxon>
        <taxon>Euteleostomi</taxon>
        <taxon>Amphibia</taxon>
        <taxon>Batrachia</taxon>
        <taxon>Anura</taxon>
        <taxon>Neobatrachia</taxon>
        <taxon>Hyloidea</taxon>
        <taxon>Leptodactylidae</taxon>
        <taxon>Leiuperinae</taxon>
        <taxon>Engystomops</taxon>
    </lineage>
</organism>
<sequence length="80" mass="9154">MGLEKSYGCVNALRWTLSMIPEHEKCRGVHAWSQDPSSDIGPCHRPLHSPWFTYQHRQCESALILIVSNHIIGSCGKWKH</sequence>
<gene>
    <name evidence="1" type="ORF">GDO81_002356</name>
</gene>
<evidence type="ECO:0000313" key="1">
    <source>
        <dbReference type="EMBL" id="KAG8597684.1"/>
    </source>
</evidence>
<evidence type="ECO:0000313" key="2">
    <source>
        <dbReference type="Proteomes" id="UP000824782"/>
    </source>
</evidence>
<dbReference type="EMBL" id="WNYA01000001">
    <property type="protein sequence ID" value="KAG8597684.1"/>
    <property type="molecule type" value="Genomic_DNA"/>
</dbReference>